<sequence>MAKTELDNKTKTEINDHSSLKGTLASVFLMGFFFVFAWLGVYYLYLNRF</sequence>
<dbReference type="EMBL" id="CP007739">
    <property type="protein sequence ID" value="AIE60486.1"/>
    <property type="molecule type" value="Genomic_DNA"/>
</dbReference>
<keyword evidence="1" id="KW-1133">Transmembrane helix</keyword>
<keyword evidence="1" id="KW-0812">Transmembrane</keyword>
<gene>
    <name evidence="2" type="ORF">BMMGA3_10450</name>
</gene>
<feature type="transmembrane region" description="Helical" evidence="1">
    <location>
        <begin position="24"/>
        <end position="45"/>
    </location>
</feature>
<name>I3E9R8_BACMM</name>
<proteinExistence type="predicted"/>
<accession>I3E9R8</accession>
<dbReference type="AlphaFoldDB" id="I3E9R8"/>
<organism evidence="2 3">
    <name type="scientific">Bacillus methanolicus (strain MGA3 / ATCC 53907)</name>
    <dbReference type="NCBI Taxonomy" id="796606"/>
    <lineage>
        <taxon>Bacteria</taxon>
        <taxon>Bacillati</taxon>
        <taxon>Bacillota</taxon>
        <taxon>Bacilli</taxon>
        <taxon>Bacillales</taxon>
        <taxon>Bacillaceae</taxon>
        <taxon>Bacillus</taxon>
    </lineage>
</organism>
<evidence type="ECO:0000256" key="1">
    <source>
        <dbReference type="SAM" id="Phobius"/>
    </source>
</evidence>
<evidence type="ECO:0008006" key="4">
    <source>
        <dbReference type="Google" id="ProtNLM"/>
    </source>
</evidence>
<dbReference type="Proteomes" id="UP000027602">
    <property type="component" value="Chromosome"/>
</dbReference>
<dbReference type="RefSeq" id="WP_004435141.1">
    <property type="nucleotide sequence ID" value="NZ_ADWW01000002.1"/>
</dbReference>
<dbReference type="KEGG" id="bmet:BMMGA3_10450"/>
<evidence type="ECO:0000313" key="2">
    <source>
        <dbReference type="EMBL" id="AIE60486.1"/>
    </source>
</evidence>
<keyword evidence="3" id="KW-1185">Reference proteome</keyword>
<protein>
    <recommendedName>
        <fullName evidence="4">Cytochrome c oxidase subunit 2A</fullName>
    </recommendedName>
</protein>
<keyword evidence="1" id="KW-0472">Membrane</keyword>
<dbReference type="OrthoDB" id="2418411at2"/>
<evidence type="ECO:0000313" key="3">
    <source>
        <dbReference type="Proteomes" id="UP000027602"/>
    </source>
</evidence>
<reference evidence="2 3" key="1">
    <citation type="journal article" date="2015" name="BMC Genomics">
        <title>Transcriptome analysis of thermophilic methylotrophic Bacillus methanolicus MGA3 using RNA-sequencing provides detailed insights into its previously uncharted transcriptional landscape.</title>
        <authorList>
            <person name="Irla M."/>
            <person name="Neshat A."/>
            <person name="Brautaset T."/>
            <person name="Ruckert C."/>
            <person name="Kalinowski J."/>
            <person name="Wendisch V.F."/>
        </authorList>
    </citation>
    <scope>NUCLEOTIDE SEQUENCE [LARGE SCALE GENOMIC DNA]</scope>
    <source>
        <strain evidence="3">MGA3 / ATCC 53907</strain>
    </source>
</reference>
<dbReference type="STRING" id="796606.BMMGA3_10450"/>
<dbReference type="HOGENOM" id="CLU_211580_1_1_9"/>
<dbReference type="eggNOG" id="ENOG5033KUF">
    <property type="taxonomic scope" value="Bacteria"/>
</dbReference>